<dbReference type="PANTHER" id="PTHR12993">
    <property type="entry name" value="N-ACETYLGLUCOSAMINYL-PHOSPHATIDYLINOSITOL DE-N-ACETYLASE-RELATED"/>
    <property type="match status" value="1"/>
</dbReference>
<evidence type="ECO:0000313" key="2">
    <source>
        <dbReference type="Proteomes" id="UP000077824"/>
    </source>
</evidence>
<proteinExistence type="predicted"/>
<dbReference type="EMBL" id="CP015199">
    <property type="protein sequence ID" value="ANF51539.1"/>
    <property type="molecule type" value="Genomic_DNA"/>
</dbReference>
<name>A0A172XWX6_9FLAO</name>
<dbReference type="OrthoDB" id="9790023at2"/>
<protein>
    <submittedName>
        <fullName evidence="1">LmbE family protein</fullName>
    </submittedName>
</protein>
<dbReference type="Proteomes" id="UP000077824">
    <property type="component" value="Chromosome"/>
</dbReference>
<evidence type="ECO:0000313" key="1">
    <source>
        <dbReference type="EMBL" id="ANF51539.1"/>
    </source>
</evidence>
<gene>
    <name evidence="1" type="ORF">A0O34_13955</name>
</gene>
<organism evidence="1 2">
    <name type="scientific">Chryseobacterium glaciei</name>
    <dbReference type="NCBI Taxonomy" id="1685010"/>
    <lineage>
        <taxon>Bacteria</taxon>
        <taxon>Pseudomonadati</taxon>
        <taxon>Bacteroidota</taxon>
        <taxon>Flavobacteriia</taxon>
        <taxon>Flavobacteriales</taxon>
        <taxon>Weeksellaceae</taxon>
        <taxon>Chryseobacterium group</taxon>
        <taxon>Chryseobacterium</taxon>
    </lineage>
</organism>
<dbReference type="InterPro" id="IPR024078">
    <property type="entry name" value="LmbE-like_dom_sf"/>
</dbReference>
<dbReference type="Pfam" id="PF02585">
    <property type="entry name" value="PIG-L"/>
    <property type="match status" value="1"/>
</dbReference>
<dbReference type="SUPFAM" id="SSF102588">
    <property type="entry name" value="LmbE-like"/>
    <property type="match status" value="1"/>
</dbReference>
<dbReference type="GO" id="GO:0016811">
    <property type="term" value="F:hydrolase activity, acting on carbon-nitrogen (but not peptide) bonds, in linear amides"/>
    <property type="evidence" value="ECO:0007669"/>
    <property type="project" value="TreeGrafter"/>
</dbReference>
<dbReference type="KEGG" id="chh:A0O34_13955"/>
<dbReference type="PANTHER" id="PTHR12993:SF11">
    <property type="entry name" value="N-ACETYLGLUCOSAMINYL-PHOSPHATIDYLINOSITOL DE-N-ACETYLASE"/>
    <property type="match status" value="1"/>
</dbReference>
<dbReference type="AlphaFoldDB" id="A0A172XWX6"/>
<accession>A0A172XWX6</accession>
<dbReference type="STRING" id="1685010.A0O34_13955"/>
<keyword evidence="2" id="KW-1185">Reference proteome</keyword>
<reference evidence="1 2" key="1">
    <citation type="submission" date="2016-04" db="EMBL/GenBank/DDBJ databases">
        <title>Complete Genome Sequence of Chryseobacterium sp. IHBB 10212.</title>
        <authorList>
            <person name="Pal M."/>
            <person name="Swarnkar M.K."/>
            <person name="Kaushal K."/>
            <person name="Chhibber S."/>
            <person name="Singh A.K."/>
            <person name="Gulati A."/>
        </authorList>
    </citation>
    <scope>NUCLEOTIDE SEQUENCE [LARGE SCALE GENOMIC DNA]</scope>
    <source>
        <strain evidence="1 2">IHBB 10212</strain>
    </source>
</reference>
<sequence length="214" mass="24484">MKVMNFKKVLVLAPHTDDGELGAGGFISKLVEEGAEVFYMAFSTAEESVPEGFPKDVLKTEVKAATKVLGIKEENVIIFNYQVRKLNYARQEILEELIRFKRQESDIDLVLIPSINDIHQDHSTIANEGIRAFKTKSIFSYELIWNNLSFNTQSYVSLDQRHIDKKINALKEYKSQGFRDYLSADFIRSLAVARGVQFGVQYAETFEVVRFSIK</sequence>
<dbReference type="InterPro" id="IPR003737">
    <property type="entry name" value="GlcNAc_PI_deacetylase-related"/>
</dbReference>
<dbReference type="Gene3D" id="3.40.50.10320">
    <property type="entry name" value="LmbE-like"/>
    <property type="match status" value="1"/>
</dbReference>